<reference evidence="5 6" key="1">
    <citation type="submission" date="2017-01" db="EMBL/GenBank/DDBJ databases">
        <authorList>
            <person name="Varghese N."/>
            <person name="Submissions S."/>
        </authorList>
    </citation>
    <scope>NUCLEOTIDE SEQUENCE [LARGE SCALE GENOMIC DNA]</scope>
    <source>
        <strain evidence="5 6">ATCC 23464</strain>
    </source>
</reference>
<evidence type="ECO:0000256" key="2">
    <source>
        <dbReference type="ARBA" id="ARBA00022741"/>
    </source>
</evidence>
<keyword evidence="3 5" id="KW-0067">ATP-binding</keyword>
<evidence type="ECO:0000313" key="5">
    <source>
        <dbReference type="EMBL" id="SIQ91252.1"/>
    </source>
</evidence>
<keyword evidence="1" id="KW-0813">Transport</keyword>
<dbReference type="InterPro" id="IPR003593">
    <property type="entry name" value="AAA+_ATPase"/>
</dbReference>
<dbReference type="InterPro" id="IPR050166">
    <property type="entry name" value="ABC_transporter_ATP-bind"/>
</dbReference>
<dbReference type="InterPro" id="IPR003439">
    <property type="entry name" value="ABC_transporter-like_ATP-bd"/>
</dbReference>
<dbReference type="PROSITE" id="PS00211">
    <property type="entry name" value="ABC_TRANSPORTER_1"/>
    <property type="match status" value="1"/>
</dbReference>
<evidence type="ECO:0000259" key="4">
    <source>
        <dbReference type="PROSITE" id="PS50893"/>
    </source>
</evidence>
<feature type="domain" description="ABC transporter" evidence="4">
    <location>
        <begin position="4"/>
        <end position="239"/>
    </location>
</feature>
<dbReference type="SUPFAM" id="SSF52540">
    <property type="entry name" value="P-loop containing nucleoside triphosphate hydrolases"/>
    <property type="match status" value="1"/>
</dbReference>
<dbReference type="Gene3D" id="3.40.50.300">
    <property type="entry name" value="P-loop containing nucleotide triphosphate hydrolases"/>
    <property type="match status" value="1"/>
</dbReference>
<evidence type="ECO:0000313" key="6">
    <source>
        <dbReference type="Proteomes" id="UP000186666"/>
    </source>
</evidence>
<dbReference type="CDD" id="cd03293">
    <property type="entry name" value="ABC_NrtD_SsuB_transporters"/>
    <property type="match status" value="1"/>
</dbReference>
<accession>A0ABY1JWQ1</accession>
<keyword evidence="2" id="KW-0547">Nucleotide-binding</keyword>
<keyword evidence="6" id="KW-1185">Reference proteome</keyword>
<dbReference type="Proteomes" id="UP000186666">
    <property type="component" value="Unassembled WGS sequence"/>
</dbReference>
<comment type="caution">
    <text evidence="5">The sequence shown here is derived from an EMBL/GenBank/DDBJ whole genome shotgun (WGS) entry which is preliminary data.</text>
</comment>
<dbReference type="RefSeq" id="WP_068587322.1">
    <property type="nucleotide sequence ID" value="NZ_FTNK01000005.1"/>
</dbReference>
<sequence>MSILSLHNLTYSYSQSHESAIIQGLSMNVHAGEFISIIGVSGSGKSTLFKLIAGLLEPNCGEIRIHGEKCTTNRLGEVAYMPQKDLLLPWRTVLDNCLLPWEFNRKPSRGHKEEVIASIQRMLARFGLGNYEHCYPNELSGGMRQRVAFLRTLITGQDLLLLDEPFGALDAMTKREMHRWLLGLWGDLHKTILFITHDLEEAILLSDRIYLLPSEHNQTVQEIHVNLPRPRQYAMNYDPHFIQLRKDLEQRLYEKTSI</sequence>
<dbReference type="EMBL" id="FTNK01000005">
    <property type="protein sequence ID" value="SIQ91252.1"/>
    <property type="molecule type" value="Genomic_DNA"/>
</dbReference>
<dbReference type="SMART" id="SM00382">
    <property type="entry name" value="AAA"/>
    <property type="match status" value="1"/>
</dbReference>
<dbReference type="PANTHER" id="PTHR42788">
    <property type="entry name" value="TAURINE IMPORT ATP-BINDING PROTEIN-RELATED"/>
    <property type="match status" value="1"/>
</dbReference>
<protein>
    <submittedName>
        <fullName evidence="5">Hydroxymethylpyrimidine transport system ATP-binding protein</fullName>
    </submittedName>
</protein>
<dbReference type="PANTHER" id="PTHR42788:SF2">
    <property type="entry name" value="ABC TRANSPORTER ATP-BINDING PROTEIN"/>
    <property type="match status" value="1"/>
</dbReference>
<name>A0ABY1JWQ1_9BACL</name>
<organism evidence="5 6">
    <name type="scientific">Paenibacillus macquariensis</name>
    <dbReference type="NCBI Taxonomy" id="948756"/>
    <lineage>
        <taxon>Bacteria</taxon>
        <taxon>Bacillati</taxon>
        <taxon>Bacillota</taxon>
        <taxon>Bacilli</taxon>
        <taxon>Bacillales</taxon>
        <taxon>Paenibacillaceae</taxon>
        <taxon>Paenibacillus</taxon>
    </lineage>
</organism>
<dbReference type="PROSITE" id="PS50893">
    <property type="entry name" value="ABC_TRANSPORTER_2"/>
    <property type="match status" value="1"/>
</dbReference>
<dbReference type="GO" id="GO:0005524">
    <property type="term" value="F:ATP binding"/>
    <property type="evidence" value="ECO:0007669"/>
    <property type="project" value="UniProtKB-KW"/>
</dbReference>
<dbReference type="Pfam" id="PF00005">
    <property type="entry name" value="ABC_tran"/>
    <property type="match status" value="1"/>
</dbReference>
<dbReference type="InterPro" id="IPR027417">
    <property type="entry name" value="P-loop_NTPase"/>
</dbReference>
<evidence type="ECO:0000256" key="1">
    <source>
        <dbReference type="ARBA" id="ARBA00022448"/>
    </source>
</evidence>
<gene>
    <name evidence="5" type="ORF">SAMN05421578_10512</name>
</gene>
<dbReference type="InterPro" id="IPR017871">
    <property type="entry name" value="ABC_transporter-like_CS"/>
</dbReference>
<proteinExistence type="predicted"/>
<evidence type="ECO:0000256" key="3">
    <source>
        <dbReference type="ARBA" id="ARBA00022840"/>
    </source>
</evidence>